<evidence type="ECO:0000256" key="1">
    <source>
        <dbReference type="SAM" id="MobiDB-lite"/>
    </source>
</evidence>
<proteinExistence type="predicted"/>
<feature type="region of interest" description="Disordered" evidence="1">
    <location>
        <begin position="110"/>
        <end position="130"/>
    </location>
</feature>
<feature type="compositionally biased region" description="Polar residues" evidence="1">
    <location>
        <begin position="110"/>
        <end position="120"/>
    </location>
</feature>
<protein>
    <submittedName>
        <fullName evidence="2">Uncharacterized protein</fullName>
    </submittedName>
</protein>
<name>A0A4Y2AEP9_ARAVE</name>
<dbReference type="AlphaFoldDB" id="A0A4Y2AEP9"/>
<evidence type="ECO:0000313" key="3">
    <source>
        <dbReference type="Proteomes" id="UP000499080"/>
    </source>
</evidence>
<sequence>MKSHLRCIKEFQDDCGTDRVVFFETPEIFEATYDTFSEICEEGTLLNTVATENLKCFNETFGKTRCFEESDQFLEPFIKEVRENEELEPKFSYSCLTLSYLLRILNRAEQNGNPKVPSQNYKEDGLKNDK</sequence>
<accession>A0A4Y2AEP9</accession>
<dbReference type="OrthoDB" id="6440363at2759"/>
<reference evidence="2 3" key="1">
    <citation type="journal article" date="2019" name="Sci. Rep.">
        <title>Orb-weaving spider Araneus ventricosus genome elucidates the spidroin gene catalogue.</title>
        <authorList>
            <person name="Kono N."/>
            <person name="Nakamura H."/>
            <person name="Ohtoshi R."/>
            <person name="Moran D.A.P."/>
            <person name="Shinohara A."/>
            <person name="Yoshida Y."/>
            <person name="Fujiwara M."/>
            <person name="Mori M."/>
            <person name="Tomita M."/>
            <person name="Arakawa K."/>
        </authorList>
    </citation>
    <scope>NUCLEOTIDE SEQUENCE [LARGE SCALE GENOMIC DNA]</scope>
</reference>
<dbReference type="EMBL" id="BGPR01080340">
    <property type="protein sequence ID" value="GBL78312.1"/>
    <property type="molecule type" value="Genomic_DNA"/>
</dbReference>
<keyword evidence="3" id="KW-1185">Reference proteome</keyword>
<dbReference type="Proteomes" id="UP000499080">
    <property type="component" value="Unassembled WGS sequence"/>
</dbReference>
<feature type="compositionally biased region" description="Basic and acidic residues" evidence="1">
    <location>
        <begin position="121"/>
        <end position="130"/>
    </location>
</feature>
<organism evidence="2 3">
    <name type="scientific">Araneus ventricosus</name>
    <name type="common">Orbweaver spider</name>
    <name type="synonym">Epeira ventricosa</name>
    <dbReference type="NCBI Taxonomy" id="182803"/>
    <lineage>
        <taxon>Eukaryota</taxon>
        <taxon>Metazoa</taxon>
        <taxon>Ecdysozoa</taxon>
        <taxon>Arthropoda</taxon>
        <taxon>Chelicerata</taxon>
        <taxon>Arachnida</taxon>
        <taxon>Araneae</taxon>
        <taxon>Araneomorphae</taxon>
        <taxon>Entelegynae</taxon>
        <taxon>Araneoidea</taxon>
        <taxon>Araneidae</taxon>
        <taxon>Araneus</taxon>
    </lineage>
</organism>
<evidence type="ECO:0000313" key="2">
    <source>
        <dbReference type="EMBL" id="GBL78312.1"/>
    </source>
</evidence>
<gene>
    <name evidence="2" type="ORF">AVEN_82057_1</name>
</gene>
<comment type="caution">
    <text evidence="2">The sequence shown here is derived from an EMBL/GenBank/DDBJ whole genome shotgun (WGS) entry which is preliminary data.</text>
</comment>